<evidence type="ECO:0000256" key="3">
    <source>
        <dbReference type="ARBA" id="ARBA00009925"/>
    </source>
</evidence>
<keyword evidence="6 11" id="KW-0378">Hydrolase</keyword>
<dbReference type="Gene3D" id="2.40.50.140">
    <property type="entry name" value="Nucleic acid-binding proteins"/>
    <property type="match status" value="2"/>
</dbReference>
<dbReference type="NCBIfam" id="TIGR02062">
    <property type="entry name" value="RNase_B"/>
    <property type="match status" value="1"/>
</dbReference>
<evidence type="ECO:0000259" key="10">
    <source>
        <dbReference type="PROSITE" id="PS50126"/>
    </source>
</evidence>
<dbReference type="InterPro" id="IPR022966">
    <property type="entry name" value="RNase_II/R_CS"/>
</dbReference>
<evidence type="ECO:0000256" key="4">
    <source>
        <dbReference type="ARBA" id="ARBA00022490"/>
    </source>
</evidence>
<evidence type="ECO:0000256" key="6">
    <source>
        <dbReference type="ARBA" id="ARBA00022801"/>
    </source>
</evidence>
<sequence>MFQDNPLLAQLKQQMQSELPKKEGTIKATERGFGFLETDDKESYFIPPNEMRKVLHGDRICAIIRENGDKPTAEPESLVSQQHTEFVGKLKHFKGKLQFIAENPLFKHPFNAKLHATLKSTGLKEGDWVKASLTQHPLKDEKRFAVQVNEKIAAADDPYVGRWVTLAKLDLATTPPAPPENWSDVDTSNRVDYRHLPFFTIDNETTQDMDDALHIETRDNGWQLTIAIADPTAFIPQQSQLERIAAERGFTIYMPNFNVPMLPRELSDDLCSLKAGVERVAIVCKVNIDSQGHVTDEAQFELAIIQSVAKLSYNQVSDFIEQASTDWQPEQAIAEQLKLLEQCSAKRLAWREANALTFDDNPDYKFVLSDTGELEEILALPRRIAHRMVEEAMVLANVCGAQLLAKHQVQGVFNCQSGLQAERTKEAVALLAEQGFEATAEQLADLQQYCQIRRQIRSQGNQYLDFRLRRMFAYSEFKPAGEPHFAMGLPLYATWTSPIRKYSDLVNHYQIKSILTQQPAAELDENLGNQINEKRKKQRMAENGANAWLYAQYLATKANNGEVFNGQVIDVVRAGVRVKLLDIGAFVFIPSSFLHKDKDQLQCRMETGHVLINDQVVITQGQTLEVEIHEVNIETKNFIARPHKTLLSDV</sequence>
<keyword evidence="12" id="KW-1185">Reference proteome</keyword>
<dbReference type="Pfam" id="PF00575">
    <property type="entry name" value="S1"/>
    <property type="match status" value="1"/>
</dbReference>
<dbReference type="NCBIfam" id="TIGR00358">
    <property type="entry name" value="3_prime_RNase"/>
    <property type="match status" value="1"/>
</dbReference>
<dbReference type="InterPro" id="IPR013223">
    <property type="entry name" value="RNase_B_OB_dom"/>
</dbReference>
<keyword evidence="4" id="KW-0963">Cytoplasm</keyword>
<comment type="caution">
    <text evidence="11">The sequence shown here is derived from an EMBL/GenBank/DDBJ whole genome shotgun (WGS) entry which is preliminary data.</text>
</comment>
<keyword evidence="5" id="KW-0540">Nuclease</keyword>
<dbReference type="InterPro" id="IPR003029">
    <property type="entry name" value="S1_domain"/>
</dbReference>
<accession>A0ABS8W876</accession>
<evidence type="ECO:0000256" key="7">
    <source>
        <dbReference type="ARBA" id="ARBA00022839"/>
    </source>
</evidence>
<evidence type="ECO:0000313" key="12">
    <source>
        <dbReference type="Proteomes" id="UP001201273"/>
    </source>
</evidence>
<evidence type="ECO:0000313" key="11">
    <source>
        <dbReference type="EMBL" id="MCE2595201.1"/>
    </source>
</evidence>
<feature type="domain" description="S1 motif" evidence="10">
    <location>
        <begin position="561"/>
        <end position="644"/>
    </location>
</feature>
<evidence type="ECO:0000256" key="8">
    <source>
        <dbReference type="ARBA" id="ARBA00022884"/>
    </source>
</evidence>
<dbReference type="InterPro" id="IPR012340">
    <property type="entry name" value="NA-bd_OB-fold"/>
</dbReference>
<evidence type="ECO:0000256" key="2">
    <source>
        <dbReference type="ARBA" id="ARBA00004496"/>
    </source>
</evidence>
<dbReference type="Gene3D" id="2.40.50.640">
    <property type="match status" value="1"/>
</dbReference>
<keyword evidence="7" id="KW-0269">Exonuclease</keyword>
<dbReference type="InterPro" id="IPR050180">
    <property type="entry name" value="RNR_Ribonuclease"/>
</dbReference>
<dbReference type="GO" id="GO:0008859">
    <property type="term" value="F:exoribonuclease II activity"/>
    <property type="evidence" value="ECO:0007669"/>
    <property type="project" value="UniProtKB-EC"/>
</dbReference>
<dbReference type="InterPro" id="IPR011804">
    <property type="entry name" value="RNase_II"/>
</dbReference>
<comment type="subcellular location">
    <subcellularLocation>
        <location evidence="2">Cytoplasm</location>
    </subcellularLocation>
</comment>
<dbReference type="PROSITE" id="PS01175">
    <property type="entry name" value="RIBONUCLEASE_II"/>
    <property type="match status" value="1"/>
</dbReference>
<keyword evidence="8" id="KW-0694">RNA-binding</keyword>
<dbReference type="SMART" id="SM00955">
    <property type="entry name" value="RNB"/>
    <property type="match status" value="1"/>
</dbReference>
<dbReference type="EC" id="3.1.13.1" evidence="9"/>
<gene>
    <name evidence="11" type="ORF">K6Y31_10270</name>
</gene>
<comment type="similarity">
    <text evidence="3">Belongs to the RNR ribonuclease family. RNase II subfamily.</text>
</comment>
<evidence type="ECO:0000256" key="1">
    <source>
        <dbReference type="ARBA" id="ARBA00001849"/>
    </source>
</evidence>
<name>A0ABS8W876_9GAMM</name>
<protein>
    <recommendedName>
        <fullName evidence="9">Exoribonuclease II</fullName>
        <ecNumber evidence="9">3.1.13.1</ecNumber>
    </recommendedName>
</protein>
<dbReference type="PANTHER" id="PTHR23355">
    <property type="entry name" value="RIBONUCLEASE"/>
    <property type="match status" value="1"/>
</dbReference>
<proteinExistence type="inferred from homology"/>
<dbReference type="SUPFAM" id="SSF50249">
    <property type="entry name" value="Nucleic acid-binding proteins"/>
    <property type="match status" value="4"/>
</dbReference>
<dbReference type="Proteomes" id="UP001201273">
    <property type="component" value="Unassembled WGS sequence"/>
</dbReference>
<organism evidence="11 12">
    <name type="scientific">Motilimonas cestriensis</name>
    <dbReference type="NCBI Taxonomy" id="2742685"/>
    <lineage>
        <taxon>Bacteria</taxon>
        <taxon>Pseudomonadati</taxon>
        <taxon>Pseudomonadota</taxon>
        <taxon>Gammaproteobacteria</taxon>
        <taxon>Alteromonadales</taxon>
        <taxon>Alteromonadales genera incertae sedis</taxon>
        <taxon>Motilimonas</taxon>
    </lineage>
</organism>
<dbReference type="InterPro" id="IPR001900">
    <property type="entry name" value="RNase_II/R"/>
</dbReference>
<dbReference type="SMART" id="SM00357">
    <property type="entry name" value="CSP"/>
    <property type="match status" value="1"/>
</dbReference>
<evidence type="ECO:0000256" key="9">
    <source>
        <dbReference type="NCBIfam" id="TIGR02062"/>
    </source>
</evidence>
<evidence type="ECO:0000256" key="5">
    <source>
        <dbReference type="ARBA" id="ARBA00022722"/>
    </source>
</evidence>
<dbReference type="NCBIfam" id="NF003455">
    <property type="entry name" value="PRK05054.1"/>
    <property type="match status" value="1"/>
</dbReference>
<dbReference type="PANTHER" id="PTHR23355:SF37">
    <property type="entry name" value="EXORIBONUCLEASE 2"/>
    <property type="match status" value="1"/>
</dbReference>
<dbReference type="Pfam" id="PF00773">
    <property type="entry name" value="RNB"/>
    <property type="match status" value="1"/>
</dbReference>
<dbReference type="InterPro" id="IPR011129">
    <property type="entry name" value="CSD"/>
</dbReference>
<comment type="catalytic activity">
    <reaction evidence="1">
        <text>Exonucleolytic cleavage in the 3'- to 5'-direction to yield nucleoside 5'-phosphates.</text>
        <dbReference type="EC" id="3.1.13.1"/>
    </reaction>
</comment>
<dbReference type="EMBL" id="JAIMJA010000009">
    <property type="protein sequence ID" value="MCE2595201.1"/>
    <property type="molecule type" value="Genomic_DNA"/>
</dbReference>
<dbReference type="Pfam" id="PF08206">
    <property type="entry name" value="OB_RNB"/>
    <property type="match status" value="1"/>
</dbReference>
<dbReference type="InterPro" id="IPR004476">
    <property type="entry name" value="RNase_II/RNase_R"/>
</dbReference>
<reference evidence="11 12" key="1">
    <citation type="journal article" date="2022" name="Environ. Microbiol. Rep.">
        <title>Eco-phylogenetic analyses reveal divergent evolution of vitamin B12 metabolism in the marine bacterial family 'Psychromonadaceae'.</title>
        <authorList>
            <person name="Jin X."/>
            <person name="Yang Y."/>
            <person name="Cao H."/>
            <person name="Gao B."/>
            <person name="Zhao Z."/>
        </authorList>
    </citation>
    <scope>NUCLEOTIDE SEQUENCE [LARGE SCALE GENOMIC DNA]</scope>
    <source>
        <strain evidence="11 12">MKS20</strain>
    </source>
</reference>
<dbReference type="PROSITE" id="PS50126">
    <property type="entry name" value="S1"/>
    <property type="match status" value="1"/>
</dbReference>
<dbReference type="RefSeq" id="WP_233052696.1">
    <property type="nucleotide sequence ID" value="NZ_JAIMJA010000009.1"/>
</dbReference>